<feature type="domain" description="MyTH4" evidence="2">
    <location>
        <begin position="1"/>
        <end position="142"/>
    </location>
</feature>
<dbReference type="EMBL" id="JXJN01015379">
    <property type="status" value="NOT_ANNOTATED_CDS"/>
    <property type="molecule type" value="Genomic_DNA"/>
</dbReference>
<dbReference type="Gene3D" id="1.25.40.530">
    <property type="entry name" value="MyTH4 domain"/>
    <property type="match status" value="1"/>
</dbReference>
<proteinExistence type="predicted"/>
<evidence type="ECO:0000259" key="2">
    <source>
        <dbReference type="PROSITE" id="PS51016"/>
    </source>
</evidence>
<reference evidence="3" key="2">
    <citation type="submission" date="2020-05" db="UniProtKB">
        <authorList>
            <consortium name="EnsemblMetazoa"/>
        </authorList>
    </citation>
    <scope>IDENTIFICATION</scope>
    <source>
        <strain evidence="3">IAEA</strain>
    </source>
</reference>
<dbReference type="Pfam" id="PF00784">
    <property type="entry name" value="MyTH4"/>
    <property type="match status" value="1"/>
</dbReference>
<dbReference type="PROSITE" id="PS51016">
    <property type="entry name" value="MYTH4"/>
    <property type="match status" value="1"/>
</dbReference>
<organism evidence="3 4">
    <name type="scientific">Glossina palpalis gambiensis</name>
    <dbReference type="NCBI Taxonomy" id="67801"/>
    <lineage>
        <taxon>Eukaryota</taxon>
        <taxon>Metazoa</taxon>
        <taxon>Ecdysozoa</taxon>
        <taxon>Arthropoda</taxon>
        <taxon>Hexapoda</taxon>
        <taxon>Insecta</taxon>
        <taxon>Pterygota</taxon>
        <taxon>Neoptera</taxon>
        <taxon>Endopterygota</taxon>
        <taxon>Diptera</taxon>
        <taxon>Brachycera</taxon>
        <taxon>Muscomorpha</taxon>
        <taxon>Hippoboscoidea</taxon>
        <taxon>Glossinidae</taxon>
        <taxon>Glossina</taxon>
    </lineage>
</organism>
<dbReference type="GO" id="GO:0005856">
    <property type="term" value="C:cytoskeleton"/>
    <property type="evidence" value="ECO:0007669"/>
    <property type="project" value="InterPro"/>
</dbReference>
<dbReference type="PANTHER" id="PTHR22903">
    <property type="entry name" value="PLEKHH PROTEIN"/>
    <property type="match status" value="1"/>
</dbReference>
<dbReference type="InterPro" id="IPR000857">
    <property type="entry name" value="MyTH4_dom"/>
</dbReference>
<dbReference type="VEuPathDB" id="VectorBase:GPPI032036"/>
<name>A0A1B0BJE2_9MUSC</name>
<dbReference type="AlphaFoldDB" id="A0A1B0BJE2"/>
<keyword evidence="4" id="KW-1185">Reference proteome</keyword>
<dbReference type="PANTHER" id="PTHR22903:SF8">
    <property type="entry name" value="MAX-1A"/>
    <property type="match status" value="1"/>
</dbReference>
<keyword evidence="1" id="KW-0677">Repeat</keyword>
<dbReference type="InterPro" id="IPR038185">
    <property type="entry name" value="MyTH4_dom_sf"/>
</dbReference>
<sequence>MLQVFQAILTYSGLGISGDTIQRAEDEHVTIVQSIMDKCMRKESLINELYLQLIKQTTDHPDPNSRVNLRHWALLSLACSVVLPPVKSIRKYLIGHLKRCASDYITEEGKFVRFAEKHLQYAIFNKMPCSSCKKKILNICFS</sequence>
<dbReference type="STRING" id="67801.A0A1B0BJE2"/>
<reference evidence="4" key="1">
    <citation type="submission" date="2015-01" db="EMBL/GenBank/DDBJ databases">
        <authorList>
            <person name="Aksoy S."/>
            <person name="Warren W."/>
            <person name="Wilson R.K."/>
        </authorList>
    </citation>
    <scope>NUCLEOTIDE SEQUENCE [LARGE SCALE GENOMIC DNA]</scope>
    <source>
        <strain evidence="4">IAEA</strain>
    </source>
</reference>
<protein>
    <recommendedName>
        <fullName evidence="2">MyTH4 domain-containing protein</fullName>
    </recommendedName>
</protein>
<evidence type="ECO:0000313" key="4">
    <source>
        <dbReference type="Proteomes" id="UP000092460"/>
    </source>
</evidence>
<dbReference type="Proteomes" id="UP000092460">
    <property type="component" value="Unassembled WGS sequence"/>
</dbReference>
<accession>A0A1B0BJE2</accession>
<evidence type="ECO:0000256" key="1">
    <source>
        <dbReference type="ARBA" id="ARBA00022737"/>
    </source>
</evidence>
<evidence type="ECO:0000313" key="3">
    <source>
        <dbReference type="EnsemblMetazoa" id="GPPI032036-PA"/>
    </source>
</evidence>
<dbReference type="EnsemblMetazoa" id="GPPI032036-RA">
    <property type="protein sequence ID" value="GPPI032036-PA"/>
    <property type="gene ID" value="GPPI032036"/>
</dbReference>